<feature type="region of interest" description="Disordered" evidence="4">
    <location>
        <begin position="66"/>
        <end position="87"/>
    </location>
</feature>
<keyword evidence="1 3" id="KW-0807">Transducer</keyword>
<evidence type="ECO:0000256" key="3">
    <source>
        <dbReference type="PROSITE-ProRule" id="PRU00284"/>
    </source>
</evidence>
<dbReference type="Proteomes" id="UP000248706">
    <property type="component" value="Unassembled WGS sequence"/>
</dbReference>
<keyword evidence="8" id="KW-1185">Reference proteome</keyword>
<dbReference type="PROSITE" id="PS50885">
    <property type="entry name" value="HAMP"/>
    <property type="match status" value="1"/>
</dbReference>
<feature type="domain" description="HAMP" evidence="6">
    <location>
        <begin position="280"/>
        <end position="331"/>
    </location>
</feature>
<dbReference type="Pfam" id="PF01590">
    <property type="entry name" value="GAF"/>
    <property type="match status" value="1"/>
</dbReference>
<evidence type="ECO:0000256" key="2">
    <source>
        <dbReference type="ARBA" id="ARBA00029447"/>
    </source>
</evidence>
<dbReference type="InterPro" id="IPR004090">
    <property type="entry name" value="Chemotax_Me-accpt_rcpt"/>
</dbReference>
<dbReference type="SMART" id="SM00283">
    <property type="entry name" value="MA"/>
    <property type="match status" value="1"/>
</dbReference>
<dbReference type="InterPro" id="IPR004089">
    <property type="entry name" value="MCPsignal_dom"/>
</dbReference>
<dbReference type="AlphaFoldDB" id="A0A328VHD7"/>
<evidence type="ECO:0000256" key="1">
    <source>
        <dbReference type="ARBA" id="ARBA00023224"/>
    </source>
</evidence>
<dbReference type="SMART" id="SM00065">
    <property type="entry name" value="GAF"/>
    <property type="match status" value="1"/>
</dbReference>
<feature type="compositionally biased region" description="Basic and acidic residues" evidence="4">
    <location>
        <begin position="24"/>
        <end position="36"/>
    </location>
</feature>
<evidence type="ECO:0008006" key="9">
    <source>
        <dbReference type="Google" id="ProtNLM"/>
    </source>
</evidence>
<sequence>MAERKQQNWFIPLRVRLRSGNEPTRQERSVHHETNHARSRAAMTTFPPLNTSAERERFASRPQSAVPAAVPATGPASATGTANPATTQEQALYTRQVKELIRLGNMLRAELGLEEVLQQIAASITACTGFRSAVIKLLQENSEYLKAVAFAGISSEDQRRLIEHPMRVEQMLRQMRPEFRISQSYFISHEHIHEFADVTLVGNMPLSDYQPGGWHPLDMLIVPLYSPRKRQLVGFISLDEPEDGQIPTLERIEILELFANQAAIAIDNAQVFAQQEAEHRSLQEAIAALRADLEPLSRGDLRVRLQARHASLEPVVEVLNTLIEQLHAIVSDLQKSTRTLDDYTHGLQRSAELLVRDADQQERQVYHLSHEVDQLTTLIRQLGEHAARLTQMTSEALDVTAKGQETVDRAVEGIRQVREATMQSARLMKRLSESGQEINETVTAITDLTASMNLLALNAAIEAVRASEYGQGFAVIAQEIRTLAVRSAEAARKVATHIRTVQHETTAISQSVERNTQQVITQTDLVTQTGIELDAILTVAEQIADLADVIHVDTERQSKSSQLAVASIGEMSRMSAELNEHLQHSKQAVDTMVSLTESLRRRLAPFKVQEEL</sequence>
<dbReference type="PROSITE" id="PS50111">
    <property type="entry name" value="CHEMOTAXIS_TRANSDUC_2"/>
    <property type="match status" value="1"/>
</dbReference>
<feature type="region of interest" description="Disordered" evidence="4">
    <location>
        <begin position="20"/>
        <end position="39"/>
    </location>
</feature>
<dbReference type="RefSeq" id="WP_189361748.1">
    <property type="nucleotide sequence ID" value="NZ_MCIF01000002.1"/>
</dbReference>
<organism evidence="7 8">
    <name type="scientific">Thermogemmatispora tikiterensis</name>
    <dbReference type="NCBI Taxonomy" id="1825093"/>
    <lineage>
        <taxon>Bacteria</taxon>
        <taxon>Bacillati</taxon>
        <taxon>Chloroflexota</taxon>
        <taxon>Ktedonobacteria</taxon>
        <taxon>Thermogemmatisporales</taxon>
        <taxon>Thermogemmatisporaceae</taxon>
        <taxon>Thermogemmatispora</taxon>
    </lineage>
</organism>
<dbReference type="PANTHER" id="PTHR32089:SF114">
    <property type="entry name" value="METHYL-ACCEPTING CHEMOTAXIS PROTEIN MCPB"/>
    <property type="match status" value="1"/>
</dbReference>
<evidence type="ECO:0000256" key="4">
    <source>
        <dbReference type="SAM" id="MobiDB-lite"/>
    </source>
</evidence>
<dbReference type="SUPFAM" id="SSF55781">
    <property type="entry name" value="GAF domain-like"/>
    <property type="match status" value="1"/>
</dbReference>
<dbReference type="Pfam" id="PF00015">
    <property type="entry name" value="MCPsignal"/>
    <property type="match status" value="1"/>
</dbReference>
<evidence type="ECO:0000313" key="8">
    <source>
        <dbReference type="Proteomes" id="UP000248706"/>
    </source>
</evidence>
<reference evidence="7 8" key="1">
    <citation type="submission" date="2016-08" db="EMBL/GenBank/DDBJ databases">
        <title>Analysis of Carbohydrate Active Enzymes in Thermogemmatispora T81 Reveals Carbohydrate Degradation Ability.</title>
        <authorList>
            <person name="Tomazini A."/>
            <person name="Lal S."/>
            <person name="Stott M."/>
            <person name="Henrissat B."/>
            <person name="Polikarpov I."/>
            <person name="Sparling R."/>
            <person name="Levin D.B."/>
        </authorList>
    </citation>
    <scope>NUCLEOTIDE SEQUENCE [LARGE SCALE GENOMIC DNA]</scope>
    <source>
        <strain evidence="7 8">T81</strain>
    </source>
</reference>
<dbReference type="PANTHER" id="PTHR32089">
    <property type="entry name" value="METHYL-ACCEPTING CHEMOTAXIS PROTEIN MCPB"/>
    <property type="match status" value="1"/>
</dbReference>
<dbReference type="InterPro" id="IPR003660">
    <property type="entry name" value="HAMP_dom"/>
</dbReference>
<feature type="domain" description="Methyl-accepting transducer" evidence="5">
    <location>
        <begin position="336"/>
        <end position="572"/>
    </location>
</feature>
<evidence type="ECO:0000313" key="7">
    <source>
        <dbReference type="EMBL" id="RAQ96429.1"/>
    </source>
</evidence>
<dbReference type="InterPro" id="IPR003018">
    <property type="entry name" value="GAF"/>
</dbReference>
<dbReference type="PRINTS" id="PR00260">
    <property type="entry name" value="CHEMTRNSDUCR"/>
</dbReference>
<dbReference type="Gene3D" id="1.10.287.950">
    <property type="entry name" value="Methyl-accepting chemotaxis protein"/>
    <property type="match status" value="1"/>
</dbReference>
<dbReference type="SUPFAM" id="SSF58104">
    <property type="entry name" value="Methyl-accepting chemotaxis protein (MCP) signaling domain"/>
    <property type="match status" value="1"/>
</dbReference>
<gene>
    <name evidence="7" type="ORF">A4R35_12855</name>
</gene>
<comment type="similarity">
    <text evidence="2">Belongs to the methyl-accepting chemotaxis (MCP) protein family.</text>
</comment>
<comment type="caution">
    <text evidence="7">The sequence shown here is derived from an EMBL/GenBank/DDBJ whole genome shotgun (WGS) entry which is preliminary data.</text>
</comment>
<dbReference type="EMBL" id="MCIF01000002">
    <property type="protein sequence ID" value="RAQ96429.1"/>
    <property type="molecule type" value="Genomic_DNA"/>
</dbReference>
<evidence type="ECO:0000259" key="6">
    <source>
        <dbReference type="PROSITE" id="PS50885"/>
    </source>
</evidence>
<dbReference type="GO" id="GO:0004888">
    <property type="term" value="F:transmembrane signaling receptor activity"/>
    <property type="evidence" value="ECO:0007669"/>
    <property type="project" value="InterPro"/>
</dbReference>
<protein>
    <recommendedName>
        <fullName evidence="9">Methyl-accepting transducer domain-containing protein</fullName>
    </recommendedName>
</protein>
<proteinExistence type="inferred from homology"/>
<dbReference type="GO" id="GO:0007165">
    <property type="term" value="P:signal transduction"/>
    <property type="evidence" value="ECO:0007669"/>
    <property type="project" value="UniProtKB-KW"/>
</dbReference>
<dbReference type="Gene3D" id="3.30.450.40">
    <property type="match status" value="1"/>
</dbReference>
<dbReference type="GO" id="GO:0016020">
    <property type="term" value="C:membrane"/>
    <property type="evidence" value="ECO:0007669"/>
    <property type="project" value="InterPro"/>
</dbReference>
<dbReference type="GO" id="GO:0006935">
    <property type="term" value="P:chemotaxis"/>
    <property type="evidence" value="ECO:0007669"/>
    <property type="project" value="InterPro"/>
</dbReference>
<name>A0A328VHD7_9CHLR</name>
<dbReference type="InterPro" id="IPR029016">
    <property type="entry name" value="GAF-like_dom_sf"/>
</dbReference>
<evidence type="ECO:0000259" key="5">
    <source>
        <dbReference type="PROSITE" id="PS50111"/>
    </source>
</evidence>
<accession>A0A328VHD7</accession>